<evidence type="ECO:0000313" key="4">
    <source>
        <dbReference type="EMBL" id="CAJ0935728.1"/>
    </source>
</evidence>
<keyword evidence="2" id="KW-0819">tRNA processing</keyword>
<dbReference type="Pfam" id="PF01900">
    <property type="entry name" value="RNase_P_Rpp14"/>
    <property type="match status" value="1"/>
</dbReference>
<accession>A0ABN9LB91</accession>
<dbReference type="InterPro" id="IPR002539">
    <property type="entry name" value="MaoC-like_dom"/>
</dbReference>
<dbReference type="InterPro" id="IPR038085">
    <property type="entry name" value="Rnp2-like_sf"/>
</dbReference>
<dbReference type="SUPFAM" id="SSF160350">
    <property type="entry name" value="Rnp2-like"/>
    <property type="match status" value="1"/>
</dbReference>
<evidence type="ECO:0000256" key="1">
    <source>
        <dbReference type="ARBA" id="ARBA00010800"/>
    </source>
</evidence>
<name>A0ABN9LB91_9NEOB</name>
<dbReference type="SUPFAM" id="SSF54637">
    <property type="entry name" value="Thioesterase/thiol ester dehydrase-isomerase"/>
    <property type="match status" value="1"/>
</dbReference>
<evidence type="ECO:0000259" key="3">
    <source>
        <dbReference type="Pfam" id="PF01575"/>
    </source>
</evidence>
<evidence type="ECO:0000256" key="2">
    <source>
        <dbReference type="ARBA" id="ARBA00022694"/>
    </source>
</evidence>
<evidence type="ECO:0000313" key="5">
    <source>
        <dbReference type="Proteomes" id="UP001176940"/>
    </source>
</evidence>
<comment type="similarity">
    <text evidence="1">Belongs to the eukaryotic/archaeal RNase P protein component 2 family.</text>
</comment>
<protein>
    <recommendedName>
        <fullName evidence="3">MaoC-like domain-containing protein</fullName>
    </recommendedName>
</protein>
<dbReference type="PANTHER" id="PTHR43437:SF3">
    <property type="entry name" value="HYDROXYACYL-THIOESTER DEHYDRATASE TYPE 2, MITOCHONDRIAL"/>
    <property type="match status" value="1"/>
</dbReference>
<feature type="domain" description="MaoC-like" evidence="3">
    <location>
        <begin position="202"/>
        <end position="295"/>
    </location>
</feature>
<sequence>MRSQTLVGFIAPGNMPIYPVGGQSFVYMTIRSVKPHPERIAPTECISMEDRPKPAEATTYQRIVQKNFSEYHYLKTQLVFQDKTPKISAAQFKSLILSALKDLHGEVGASFPLDLLKFDEKTLCAILRIKSSGLVKLWTSLTLLGQYQGLQCSVRVLQTFLRMLHHLVTGGRSLAVSSNLSMLSCFSNHTRKLSHLQVGDSAEISRTFTQKDVKLFSELTGDTNPLHLDETFAKNTRFEKPVVHGVLLNGLVSAVLGTKLPGDGCVLLSQDIRFPAPLHAGEEVVARAQVKALKRSLAFISVSCVAANGGRTVMEGTVKVLIHGH</sequence>
<reference evidence="4" key="1">
    <citation type="submission" date="2023-07" db="EMBL/GenBank/DDBJ databases">
        <authorList>
            <person name="Stuckert A."/>
        </authorList>
    </citation>
    <scope>NUCLEOTIDE SEQUENCE</scope>
</reference>
<dbReference type="EMBL" id="CAUEEQ010011549">
    <property type="protein sequence ID" value="CAJ0935728.1"/>
    <property type="molecule type" value="Genomic_DNA"/>
</dbReference>
<gene>
    <name evidence="4" type="ORF">RIMI_LOCUS6424541</name>
</gene>
<dbReference type="CDD" id="cd03449">
    <property type="entry name" value="R_hydratase"/>
    <property type="match status" value="1"/>
</dbReference>
<dbReference type="InterPro" id="IPR002759">
    <property type="entry name" value="Pop5/Rpp14/Rnp2-like"/>
</dbReference>
<keyword evidence="5" id="KW-1185">Reference proteome</keyword>
<dbReference type="Proteomes" id="UP001176940">
    <property type="component" value="Unassembled WGS sequence"/>
</dbReference>
<dbReference type="InterPro" id="IPR050965">
    <property type="entry name" value="UPF0336/Enoyl-CoA_hydratase"/>
</dbReference>
<comment type="caution">
    <text evidence="4">The sequence shown here is derived from an EMBL/GenBank/DDBJ whole genome shotgun (WGS) entry which is preliminary data.</text>
</comment>
<dbReference type="InterPro" id="IPR029069">
    <property type="entry name" value="HotDog_dom_sf"/>
</dbReference>
<dbReference type="Pfam" id="PF01575">
    <property type="entry name" value="MaoC_dehydratas"/>
    <property type="match status" value="1"/>
</dbReference>
<dbReference type="Gene3D" id="3.30.70.3250">
    <property type="entry name" value="Ribonuclease P, Pop5 subunit"/>
    <property type="match status" value="1"/>
</dbReference>
<organism evidence="4 5">
    <name type="scientific">Ranitomeya imitator</name>
    <name type="common">mimic poison frog</name>
    <dbReference type="NCBI Taxonomy" id="111125"/>
    <lineage>
        <taxon>Eukaryota</taxon>
        <taxon>Metazoa</taxon>
        <taxon>Chordata</taxon>
        <taxon>Craniata</taxon>
        <taxon>Vertebrata</taxon>
        <taxon>Euteleostomi</taxon>
        <taxon>Amphibia</taxon>
        <taxon>Batrachia</taxon>
        <taxon>Anura</taxon>
        <taxon>Neobatrachia</taxon>
        <taxon>Hyloidea</taxon>
        <taxon>Dendrobatidae</taxon>
        <taxon>Dendrobatinae</taxon>
        <taxon>Ranitomeya</taxon>
    </lineage>
</organism>
<proteinExistence type="inferred from homology"/>
<dbReference type="PANTHER" id="PTHR43437">
    <property type="entry name" value="HYDROXYACYL-THIOESTER DEHYDRATASE TYPE 2, MITOCHONDRIAL-RELATED"/>
    <property type="match status" value="1"/>
</dbReference>
<dbReference type="Gene3D" id="3.10.129.10">
    <property type="entry name" value="Hotdog Thioesterase"/>
    <property type="match status" value="1"/>
</dbReference>